<sequence length="641" mass="70494">MSTSSERRKSRLSAYYALPRQSSAPPSSSDAPSPSAHSPRLSGRQAALDHANSLTKTLTLDKLLSHASREKHRSDSLNNNLHASTRDYYAQLQSAIAAAQNARLVASHVINTSNGRPSPLAAIRQCAHTCTTINDRLQPSREKLNQLDGIRVVHLLKSAAELLATQFPALHAELTLCTDPITARDNMLTAARRYDAVRPAIAHLAESDREFESVHHSLQSAVEQVNHALRDEKLDALTPVECARVRLLLGEPFESMRDQFLSDAAEEIAKLKPTQAALTGSPCQSASVYVLHALSEIAPKLCQIADGYHTVFTSQHDVDWSPFLMWAADVCHDSFSTSAEKELAKDVLSQRKGVEKLRNAIDKLTSQPVDNEQIADVLRSVGAALHTTLMECARRERDQTIKALAEKALSGQQVIGIDVFNAVRQLADKGEWFEEQWRTDHLLRELGRDAVARGVSSGNLSLARAAVFCETVGRAAGQGGQELVDVRQGLCERLLRQICEQAGDLLRDRIVQLANAHVEQGVSNDSDRMFDALLELLQQAMAIGSAYDIESLKGGSGDELFGDGERLGRCVSRLFVHRIREVCLEEDCVKTLLMDAWRVSECLGVDCFDEVTLAVIERCVDEAAIPSRDEIANLVANDRLR</sequence>
<accession>A0A2V3J6R8</accession>
<dbReference type="AlphaFoldDB" id="A0A2V3J6R8"/>
<dbReference type="EMBL" id="NBIV01000001">
    <property type="protein sequence ID" value="PXF50003.1"/>
    <property type="molecule type" value="Genomic_DNA"/>
</dbReference>
<evidence type="ECO:0000313" key="3">
    <source>
        <dbReference type="Proteomes" id="UP000247409"/>
    </source>
</evidence>
<reference evidence="2 3" key="1">
    <citation type="journal article" date="2018" name="Mol. Biol. Evol.">
        <title>Analysis of the draft genome of the red seaweed Gracilariopsis chorda provides insights into genome size evolution in Rhodophyta.</title>
        <authorList>
            <person name="Lee J."/>
            <person name="Yang E.C."/>
            <person name="Graf L."/>
            <person name="Yang J.H."/>
            <person name="Qiu H."/>
            <person name="Zel Zion U."/>
            <person name="Chan C.X."/>
            <person name="Stephens T.G."/>
            <person name="Weber A.P.M."/>
            <person name="Boo G.H."/>
            <person name="Boo S.M."/>
            <person name="Kim K.M."/>
            <person name="Shin Y."/>
            <person name="Jung M."/>
            <person name="Lee S.J."/>
            <person name="Yim H.S."/>
            <person name="Lee J.H."/>
            <person name="Bhattacharya D."/>
            <person name="Yoon H.S."/>
        </authorList>
    </citation>
    <scope>NUCLEOTIDE SEQUENCE [LARGE SCALE GENOMIC DNA]</scope>
    <source>
        <strain evidence="2 3">SKKU-2015</strain>
        <tissue evidence="2">Whole body</tissue>
    </source>
</reference>
<comment type="caution">
    <text evidence="2">The sequence shown here is derived from an EMBL/GenBank/DDBJ whole genome shotgun (WGS) entry which is preliminary data.</text>
</comment>
<dbReference type="Proteomes" id="UP000247409">
    <property type="component" value="Unassembled WGS sequence"/>
</dbReference>
<evidence type="ECO:0000256" key="1">
    <source>
        <dbReference type="SAM" id="MobiDB-lite"/>
    </source>
</evidence>
<proteinExistence type="predicted"/>
<protein>
    <submittedName>
        <fullName evidence="2">Uncharacterized protein</fullName>
    </submittedName>
</protein>
<gene>
    <name evidence="2" type="ORF">BWQ96_00163</name>
</gene>
<dbReference type="OrthoDB" id="10668648at2759"/>
<evidence type="ECO:0000313" key="2">
    <source>
        <dbReference type="EMBL" id="PXF50003.1"/>
    </source>
</evidence>
<keyword evidence="3" id="KW-1185">Reference proteome</keyword>
<organism evidence="2 3">
    <name type="scientific">Gracilariopsis chorda</name>
    <dbReference type="NCBI Taxonomy" id="448386"/>
    <lineage>
        <taxon>Eukaryota</taxon>
        <taxon>Rhodophyta</taxon>
        <taxon>Florideophyceae</taxon>
        <taxon>Rhodymeniophycidae</taxon>
        <taxon>Gracilariales</taxon>
        <taxon>Gracilariaceae</taxon>
        <taxon>Gracilariopsis</taxon>
    </lineage>
</organism>
<feature type="region of interest" description="Disordered" evidence="1">
    <location>
        <begin position="1"/>
        <end position="48"/>
    </location>
</feature>
<feature type="compositionally biased region" description="Low complexity" evidence="1">
    <location>
        <begin position="22"/>
        <end position="39"/>
    </location>
</feature>
<name>A0A2V3J6R8_9FLOR</name>